<dbReference type="NCBIfam" id="NF007113">
    <property type="entry name" value="PRK09562.1"/>
    <property type="match status" value="1"/>
</dbReference>
<dbReference type="SUPFAM" id="SSF101386">
    <property type="entry name" value="all-alpha NTP pyrophosphatases"/>
    <property type="match status" value="2"/>
</dbReference>
<dbReference type="KEGG" id="mas:Mahau_0802"/>
<dbReference type="CDD" id="cd11529">
    <property type="entry name" value="NTP-PPase_MazG_Cterm"/>
    <property type="match status" value="1"/>
</dbReference>
<dbReference type="InterPro" id="IPR004518">
    <property type="entry name" value="MazG-like_dom"/>
</dbReference>
<dbReference type="AlphaFoldDB" id="F4A1G6"/>
<dbReference type="GO" id="GO:0046061">
    <property type="term" value="P:dATP catabolic process"/>
    <property type="evidence" value="ECO:0007669"/>
    <property type="project" value="TreeGrafter"/>
</dbReference>
<dbReference type="FunFam" id="1.10.287.1080:FF:000001">
    <property type="entry name" value="Nucleoside triphosphate pyrophosphohydrolase"/>
    <property type="match status" value="1"/>
</dbReference>
<reference evidence="3" key="1">
    <citation type="submission" date="2010-11" db="EMBL/GenBank/DDBJ databases">
        <title>The complete genome of Mahella australiensis DSM 15567.</title>
        <authorList>
            <consortium name="US DOE Joint Genome Institute (JGI-PGF)"/>
            <person name="Lucas S."/>
            <person name="Copeland A."/>
            <person name="Lapidus A."/>
            <person name="Bruce D."/>
            <person name="Goodwin L."/>
            <person name="Pitluck S."/>
            <person name="Kyrpides N."/>
            <person name="Mavromatis K."/>
            <person name="Pagani I."/>
            <person name="Ivanova N."/>
            <person name="Teshima H."/>
            <person name="Brettin T."/>
            <person name="Detter J.C."/>
            <person name="Han C."/>
            <person name="Tapia R."/>
            <person name="Land M."/>
            <person name="Hauser L."/>
            <person name="Markowitz V."/>
            <person name="Cheng J.-F."/>
            <person name="Hugenholtz P."/>
            <person name="Woyke T."/>
            <person name="Wu D."/>
            <person name="Spring S."/>
            <person name="Pukall R."/>
            <person name="Steenblock K."/>
            <person name="Schneider S."/>
            <person name="Klenk H.-P."/>
            <person name="Eisen J.A."/>
        </authorList>
    </citation>
    <scope>NUCLEOTIDE SEQUENCE [LARGE SCALE GENOMIC DNA]</scope>
    <source>
        <strain evidence="3">DSM 15567 / CIP 107919 / 50-1 BON</strain>
    </source>
</reference>
<dbReference type="NCBIfam" id="TIGR00444">
    <property type="entry name" value="mazG"/>
    <property type="match status" value="1"/>
</dbReference>
<dbReference type="PANTHER" id="PTHR30522:SF0">
    <property type="entry name" value="NUCLEOSIDE TRIPHOSPHATE PYROPHOSPHOHYDROLASE"/>
    <property type="match status" value="1"/>
</dbReference>
<evidence type="ECO:0000313" key="2">
    <source>
        <dbReference type="EMBL" id="AEE96000.1"/>
    </source>
</evidence>
<dbReference type="STRING" id="697281.Mahau_0802"/>
<dbReference type="GO" id="GO:0046047">
    <property type="term" value="P:TTP catabolic process"/>
    <property type="evidence" value="ECO:0007669"/>
    <property type="project" value="TreeGrafter"/>
</dbReference>
<dbReference type="GO" id="GO:0046076">
    <property type="term" value="P:dTTP catabolic process"/>
    <property type="evidence" value="ECO:0007669"/>
    <property type="project" value="TreeGrafter"/>
</dbReference>
<dbReference type="FunFam" id="1.10.287.1080:FF:000003">
    <property type="entry name" value="Nucleoside triphosphate pyrophosphohydrolase"/>
    <property type="match status" value="1"/>
</dbReference>
<dbReference type="Gene3D" id="1.10.287.1080">
    <property type="entry name" value="MazG-like"/>
    <property type="match status" value="2"/>
</dbReference>
<proteinExistence type="predicted"/>
<evidence type="ECO:0000313" key="3">
    <source>
        <dbReference type="Proteomes" id="UP000008457"/>
    </source>
</evidence>
<dbReference type="Proteomes" id="UP000008457">
    <property type="component" value="Chromosome"/>
</dbReference>
<evidence type="ECO:0000259" key="1">
    <source>
        <dbReference type="Pfam" id="PF03819"/>
    </source>
</evidence>
<name>F4A1G6_MAHA5</name>
<feature type="domain" description="NTP pyrophosphohydrolase MazG-like" evidence="1">
    <location>
        <begin position="32"/>
        <end position="105"/>
    </location>
</feature>
<dbReference type="Pfam" id="PF03819">
    <property type="entry name" value="MazG"/>
    <property type="match status" value="2"/>
</dbReference>
<dbReference type="InterPro" id="IPR048015">
    <property type="entry name" value="NTP-PPase_MazG-like_N"/>
</dbReference>
<gene>
    <name evidence="2" type="ordered locus">Mahau_0802</name>
</gene>
<protein>
    <submittedName>
        <fullName evidence="2">MazG family protein</fullName>
    </submittedName>
</protein>
<dbReference type="OrthoDB" id="9808939at2"/>
<dbReference type="GO" id="GO:0046052">
    <property type="term" value="P:UTP catabolic process"/>
    <property type="evidence" value="ECO:0007669"/>
    <property type="project" value="TreeGrafter"/>
</dbReference>
<dbReference type="EMBL" id="CP002360">
    <property type="protein sequence ID" value="AEE96000.1"/>
    <property type="molecule type" value="Genomic_DNA"/>
</dbReference>
<dbReference type="InterPro" id="IPR048011">
    <property type="entry name" value="NTP-PPase_MazG-like_C"/>
</dbReference>
<dbReference type="RefSeq" id="WP_013780430.1">
    <property type="nucleotide sequence ID" value="NC_015520.1"/>
</dbReference>
<dbReference type="GO" id="GO:0006950">
    <property type="term" value="P:response to stress"/>
    <property type="evidence" value="ECO:0007669"/>
    <property type="project" value="UniProtKB-ARBA"/>
</dbReference>
<reference evidence="2 3" key="2">
    <citation type="journal article" date="2011" name="Stand. Genomic Sci.">
        <title>Complete genome sequence of Mahella australiensis type strain (50-1 BON).</title>
        <authorList>
            <person name="Sikorski J."/>
            <person name="Teshima H."/>
            <person name="Nolan M."/>
            <person name="Lucas S."/>
            <person name="Hammon N."/>
            <person name="Deshpande S."/>
            <person name="Cheng J.F."/>
            <person name="Pitluck S."/>
            <person name="Liolios K."/>
            <person name="Pagani I."/>
            <person name="Ivanova N."/>
            <person name="Huntemann M."/>
            <person name="Mavromatis K."/>
            <person name="Ovchinikova G."/>
            <person name="Pati A."/>
            <person name="Tapia R."/>
            <person name="Han C."/>
            <person name="Goodwin L."/>
            <person name="Chen A."/>
            <person name="Palaniappan K."/>
            <person name="Land M."/>
            <person name="Hauser L."/>
            <person name="Ngatchou-Djao O.D."/>
            <person name="Rohde M."/>
            <person name="Pukall R."/>
            <person name="Spring S."/>
            <person name="Abt B."/>
            <person name="Goker M."/>
            <person name="Detter J.C."/>
            <person name="Woyke T."/>
            <person name="Bristow J."/>
            <person name="Markowitz V."/>
            <person name="Hugenholtz P."/>
            <person name="Eisen J.A."/>
            <person name="Kyrpides N.C."/>
            <person name="Klenk H.P."/>
            <person name="Lapidus A."/>
        </authorList>
    </citation>
    <scope>NUCLEOTIDE SEQUENCE [LARGE SCALE GENOMIC DNA]</scope>
    <source>
        <strain evidence="3">DSM 15567 / CIP 107919 / 50-1 BON</strain>
    </source>
</reference>
<dbReference type="CDD" id="cd11528">
    <property type="entry name" value="NTP-PPase_MazG_Nterm"/>
    <property type="match status" value="1"/>
</dbReference>
<dbReference type="InterPro" id="IPR011551">
    <property type="entry name" value="NTP_PyrPHydrolase_MazG"/>
</dbReference>
<organism evidence="2 3">
    <name type="scientific">Mahella australiensis (strain DSM 15567 / CIP 107919 / 50-1 BON)</name>
    <dbReference type="NCBI Taxonomy" id="697281"/>
    <lineage>
        <taxon>Bacteria</taxon>
        <taxon>Bacillati</taxon>
        <taxon>Bacillota</taxon>
        <taxon>Clostridia</taxon>
        <taxon>Thermoanaerobacterales</taxon>
        <taxon>Thermoanaerobacterales Family IV. Incertae Sedis</taxon>
        <taxon>Mahella</taxon>
    </lineage>
</organism>
<feature type="domain" description="NTP pyrophosphohydrolase MazG-like" evidence="1">
    <location>
        <begin position="173"/>
        <end position="229"/>
    </location>
</feature>
<dbReference type="GO" id="GO:0047429">
    <property type="term" value="F:nucleoside triphosphate diphosphatase activity"/>
    <property type="evidence" value="ECO:0007669"/>
    <property type="project" value="InterPro"/>
</dbReference>
<sequence>MSDKEQHFNFKDLLDIMTKLRGEGGCPWDREQTHESLRQYMLEESYEVVDAINHKHDDELKEELGDVLLQVVFHAQIAAEQNRFTIQDVIDNICRKMISRHTHIFGDDTADTVAQVLDNWERIKSDEKGFDTHTERMKAIPSILPALMRSYKVQKKAAAVGFDWDDVKDAISKVDEELQEFKDVYLSENYGKIVEELGDLLFAIVNVARFLDIQPELALNEATEKFIKRFEYIENSAKGAGKRLEDMSLKEMDELWEQAKL</sequence>
<dbReference type="GO" id="GO:0006203">
    <property type="term" value="P:dGTP catabolic process"/>
    <property type="evidence" value="ECO:0007669"/>
    <property type="project" value="TreeGrafter"/>
</dbReference>
<dbReference type="GO" id="GO:0046081">
    <property type="term" value="P:dUTP catabolic process"/>
    <property type="evidence" value="ECO:0007669"/>
    <property type="project" value="TreeGrafter"/>
</dbReference>
<dbReference type="eggNOG" id="COG3956">
    <property type="taxonomic scope" value="Bacteria"/>
</dbReference>
<keyword evidence="3" id="KW-1185">Reference proteome</keyword>
<accession>F4A1G6</accession>
<dbReference type="PANTHER" id="PTHR30522">
    <property type="entry name" value="NUCLEOSIDE TRIPHOSPHATE PYROPHOSPHOHYDROLASE"/>
    <property type="match status" value="1"/>
</dbReference>
<dbReference type="HOGENOM" id="CLU_038356_0_1_9"/>